<dbReference type="EMBL" id="JAAMOX010000003">
    <property type="protein sequence ID" value="NIH54971.1"/>
    <property type="molecule type" value="Genomic_DNA"/>
</dbReference>
<organism evidence="1 2">
    <name type="scientific">Lysinibacter cavernae</name>
    <dbReference type="NCBI Taxonomy" id="1640652"/>
    <lineage>
        <taxon>Bacteria</taxon>
        <taxon>Bacillati</taxon>
        <taxon>Actinomycetota</taxon>
        <taxon>Actinomycetes</taxon>
        <taxon>Micrococcales</taxon>
        <taxon>Microbacteriaceae</taxon>
        <taxon>Lysinibacter</taxon>
    </lineage>
</organism>
<proteinExistence type="predicted"/>
<dbReference type="AlphaFoldDB" id="A0A7X5R3N0"/>
<evidence type="ECO:0000313" key="2">
    <source>
        <dbReference type="Proteomes" id="UP000541033"/>
    </source>
</evidence>
<keyword evidence="2" id="KW-1185">Reference proteome</keyword>
<protein>
    <submittedName>
        <fullName evidence="1">Uncharacterized protein</fullName>
    </submittedName>
</protein>
<comment type="caution">
    <text evidence="1">The sequence shown here is derived from an EMBL/GenBank/DDBJ whole genome shotgun (WGS) entry which is preliminary data.</text>
</comment>
<name>A0A7X5R3N0_9MICO</name>
<accession>A0A7X5R3N0</accession>
<sequence length="218" mass="22930">MKSSHRQPSRRLERSSSKRQRLAFAIGALALGSPILVSALSFQATSAAYVDNGRTTLGSSGSVGANTFQVQIRDAAGSWVTAADPSKPQIIPASINSIGTFNDTPSATSIVSFRIAPQSPSGNVIPTLVASAACAADCQSVFPYLRFSLFYDNAPATLSRLTLEEFNSKPLRLISGLNAGVEHSLTIGVELLPSTPFRHNAKSVNFGIQLDAASVPIP</sequence>
<dbReference type="Proteomes" id="UP000541033">
    <property type="component" value="Unassembled WGS sequence"/>
</dbReference>
<gene>
    <name evidence="1" type="ORF">FHX76_002886</name>
</gene>
<reference evidence="1 2" key="1">
    <citation type="submission" date="2020-02" db="EMBL/GenBank/DDBJ databases">
        <title>Sequencing the genomes of 1000 actinobacteria strains.</title>
        <authorList>
            <person name="Klenk H.-P."/>
        </authorList>
    </citation>
    <scope>NUCLEOTIDE SEQUENCE [LARGE SCALE GENOMIC DNA]</scope>
    <source>
        <strain evidence="1 2">DSM 27960</strain>
    </source>
</reference>
<dbReference type="RefSeq" id="WP_167151802.1">
    <property type="nucleotide sequence ID" value="NZ_JAAMOX010000003.1"/>
</dbReference>
<evidence type="ECO:0000313" key="1">
    <source>
        <dbReference type="EMBL" id="NIH54971.1"/>
    </source>
</evidence>